<dbReference type="EMBL" id="EF568108">
    <property type="protein sequence ID" value="ABQ08810.1"/>
    <property type="molecule type" value="Genomic_DNA"/>
</dbReference>
<keyword evidence="2" id="KW-1185">Reference proteome</keyword>
<evidence type="ECO:0000313" key="1">
    <source>
        <dbReference type="EMBL" id="ABQ08810.1"/>
    </source>
</evidence>
<evidence type="ECO:0000313" key="2">
    <source>
        <dbReference type="Proteomes" id="UP000011301"/>
    </source>
</evidence>
<name>B0YLJ1_GHVS</name>
<reference evidence="1 2" key="1">
    <citation type="journal article" date="2007" name="J. Virol. Methods">
        <title>Development of a non-destructive PCR method for detection of the salivary gland hypertrophy virus (SGHV) in tsetse flies.</title>
        <authorList>
            <person name="Abd-Alla A."/>
            <person name="Bossin H."/>
            <person name="Cousserans F."/>
            <person name="Parker A."/>
            <person name="Bergoin M."/>
            <person name="Robinson A."/>
        </authorList>
    </citation>
    <scope>NUCLEOTIDE SEQUENCE [LARGE SCALE GENOMIC DNA]</scope>
    <source>
        <strain evidence="2">Isolate Glossina pallidipes/Ethiopia/Seibersdorf/-</strain>
    </source>
</reference>
<reference evidence="1 2" key="2">
    <citation type="journal article" date="2008" name="J. Virol.">
        <title>Genome analysis of a Glossina pallidipes salivary gland hypertrophy virus reveals a novel, large, double-stranded circular DNA virus.</title>
        <authorList>
            <person name="Abd-Alla A.M."/>
            <person name="Cousserans F."/>
            <person name="Parker A.G."/>
            <person name="Jehle J.A."/>
            <person name="Parker N.J."/>
            <person name="Vlak J.M."/>
            <person name="Robinson A.S."/>
            <person name="Bergoin M."/>
        </authorList>
    </citation>
    <scope>NUCLEOTIDE SEQUENCE [LARGE SCALE GENOMIC DNA]</scope>
    <source>
        <strain evidence="2">Isolate Glossina pallidipes/Ethiopia/Seibersdorf/-</strain>
    </source>
</reference>
<organismHost>
    <name type="scientific">Glossina</name>
    <name type="common">tsetse flies</name>
    <dbReference type="NCBI Taxonomy" id="7393"/>
</organismHost>
<dbReference type="Proteomes" id="UP000011301">
    <property type="component" value="Segment"/>
</dbReference>
<sequence>MPNIDIIPPHIPYPYGPRPTVGAKGEVTTPRREYIFKHITSTPKGSGGPKGRYD</sequence>
<dbReference type="GeneID" id="5950927"/>
<accession>B0YLJ1</accession>
<protein>
    <submittedName>
        <fullName evidence="1">Uncharacterized protein</fullName>
    </submittedName>
</protein>
<dbReference type="RefSeq" id="YP_001686985.1">
    <property type="nucleotide sequence ID" value="NC_010356.1"/>
</dbReference>
<organism evidence="1 2">
    <name type="scientific">Glossina hytrovirus (isolate Glossina pallidipes/Ethiopia/Seibersdorf/-)</name>
    <name type="common">GHV</name>
    <dbReference type="NCBI Taxonomy" id="379529"/>
    <lineage>
        <taxon>Viruses</taxon>
        <taxon>Viruses incertae sedis</taxon>
        <taxon>Naldaviricetes</taxon>
        <taxon>Lefavirales</taxon>
        <taxon>Hytrosaviridae</taxon>
        <taxon>Glossinavirus</taxon>
        <taxon>Glossinavirus glopallidipedis</taxon>
    </lineage>
</organism>
<proteinExistence type="predicted"/>
<dbReference type="KEGG" id="vg:5950927"/>
<gene>
    <name evidence="1" type="ORF">SGHV037</name>
</gene>